<protein>
    <submittedName>
        <fullName evidence="4">Uncharacterized protein</fullName>
    </submittedName>
</protein>
<reference evidence="4" key="1">
    <citation type="submission" date="2024-07" db="EMBL/GenBank/DDBJ databases">
        <title>Two chromosome-level genome assemblies of Korean endemic species Abeliophyllum distichum and Forsythia ovata (Oleaceae).</title>
        <authorList>
            <person name="Mun J.H."/>
        </authorList>
    </citation>
    <scope>NUCLEOTIDE SEQUENCE</scope>
    <source>
        <strain evidence="4">KNKB202402200001</strain>
        <tissue evidence="4">Leaf</tissue>
    </source>
</reference>
<dbReference type="Proteomes" id="UP001604277">
    <property type="component" value="Unassembled WGS sequence"/>
</dbReference>
<dbReference type="PANTHER" id="PTHR34461:SF2">
    <property type="entry name" value="EXPRESSED PROTEIN"/>
    <property type="match status" value="1"/>
</dbReference>
<proteinExistence type="predicted"/>
<dbReference type="AlphaFoldDB" id="A0ABD1P5C7"/>
<comment type="caution">
    <text evidence="4">The sequence shown here is derived from an EMBL/GenBank/DDBJ whole genome shotgun (WGS) entry which is preliminary data.</text>
</comment>
<evidence type="ECO:0000313" key="4">
    <source>
        <dbReference type="EMBL" id="KAL2459070.1"/>
    </source>
</evidence>
<evidence type="ECO:0000313" key="5">
    <source>
        <dbReference type="Proteomes" id="UP001604277"/>
    </source>
</evidence>
<evidence type="ECO:0000256" key="1">
    <source>
        <dbReference type="SAM" id="MobiDB-lite"/>
    </source>
</evidence>
<feature type="compositionally biased region" description="Basic and acidic residues" evidence="1">
    <location>
        <begin position="89"/>
        <end position="104"/>
    </location>
</feature>
<evidence type="ECO:0000313" key="2">
    <source>
        <dbReference type="EMBL" id="KAL2455010.1"/>
    </source>
</evidence>
<organism evidence="4 5">
    <name type="scientific">Forsythia ovata</name>
    <dbReference type="NCBI Taxonomy" id="205694"/>
    <lineage>
        <taxon>Eukaryota</taxon>
        <taxon>Viridiplantae</taxon>
        <taxon>Streptophyta</taxon>
        <taxon>Embryophyta</taxon>
        <taxon>Tracheophyta</taxon>
        <taxon>Spermatophyta</taxon>
        <taxon>Magnoliopsida</taxon>
        <taxon>eudicotyledons</taxon>
        <taxon>Gunneridae</taxon>
        <taxon>Pentapetalae</taxon>
        <taxon>asterids</taxon>
        <taxon>lamiids</taxon>
        <taxon>Lamiales</taxon>
        <taxon>Oleaceae</taxon>
        <taxon>Forsythieae</taxon>
        <taxon>Forsythia</taxon>
    </lineage>
</organism>
<reference evidence="5" key="2">
    <citation type="submission" date="2024-07" db="EMBL/GenBank/DDBJ databases">
        <title>Two chromosome-level genome assemblies of Korean endemic species Abeliophyllum distichum and Forsythia ovata (Oleaceae).</title>
        <authorList>
            <person name="Jang H."/>
        </authorList>
    </citation>
    <scope>NUCLEOTIDE SEQUENCE [LARGE SCALE GENOMIC DNA]</scope>
</reference>
<dbReference type="EMBL" id="JBFOLJ010000144">
    <property type="protein sequence ID" value="KAL2455010.1"/>
    <property type="molecule type" value="Genomic_DNA"/>
</dbReference>
<dbReference type="PANTHER" id="PTHR34461">
    <property type="entry name" value="EXPRESSED PROTEIN"/>
    <property type="match status" value="1"/>
</dbReference>
<dbReference type="EMBL" id="JBFOLJ010000078">
    <property type="protein sequence ID" value="KAL2456164.1"/>
    <property type="molecule type" value="Genomic_DNA"/>
</dbReference>
<evidence type="ECO:0000313" key="3">
    <source>
        <dbReference type="EMBL" id="KAL2456164.1"/>
    </source>
</evidence>
<dbReference type="EMBL" id="JBFOLJ010000024">
    <property type="protein sequence ID" value="KAL2459070.1"/>
    <property type="molecule type" value="Genomic_DNA"/>
</dbReference>
<accession>A0ABD1P5C7</accession>
<sequence length="297" mass="33343">METRSCSNTHFIQAARSGLVMKVRNIDSHGKPALVFKSLKDIYEAEDTRRLGRLTINSRGKYVDSVFDKCETPCLSVVDRTLLEIKPETDKLVPSGHDDEMSRDPDDDTTLEQLRKRLKTKKRKLESFADVDSNQAVGTKNLAEEGSDLNEPLISLKSKLSKNSKAKKTCMKRSVVASSKIFLSITSEQNLVSPASEQVCCELPLPLPVKLEVPEPELLGLQSMNFFNELSISHNEDSNHGVVASNETLKMVEHDNGELRFAEESKNCFTDEVSCEHLEHVEPITMLTTIDEKCKHH</sequence>
<feature type="region of interest" description="Disordered" evidence="1">
    <location>
        <begin position="89"/>
        <end position="110"/>
    </location>
</feature>
<keyword evidence="5" id="KW-1185">Reference proteome</keyword>
<name>A0ABD1P5C7_9LAMI</name>
<gene>
    <name evidence="4" type="ORF">Fot_55088</name>
    <name evidence="3" type="ORF">Fot_57047</name>
    <name evidence="2" type="ORF">Fot_57995</name>
</gene>